<evidence type="ECO:0000313" key="2">
    <source>
        <dbReference type="Proteomes" id="UP000267517"/>
    </source>
</evidence>
<dbReference type="OrthoDB" id="9902480at2"/>
<gene>
    <name evidence="1" type="ORF">PMEL_200190</name>
</gene>
<name>A0A250KKW7_9BACT</name>
<dbReference type="Pfam" id="PF21732">
    <property type="entry name" value="DUF6864"/>
    <property type="match status" value="1"/>
</dbReference>
<protein>
    <submittedName>
        <fullName evidence="1">Uncharacterized protein</fullName>
    </submittedName>
</protein>
<proteinExistence type="predicted"/>
<reference evidence="1 2" key="1">
    <citation type="submission" date="2017-05" db="EMBL/GenBank/DDBJ databases">
        <title>whole genome sequence of Prevotella melaninogenica GAI 07411.</title>
        <authorList>
            <person name="Kondo Y."/>
            <person name="Hoshino T."/>
        </authorList>
    </citation>
    <scope>NUCLEOTIDE SEQUENCE [LARGE SCALE GENOMIC DNA]</scope>
    <source>
        <strain evidence="1 2">GAI 07411</strain>
    </source>
</reference>
<dbReference type="RefSeq" id="WP_120174827.1">
    <property type="nucleotide sequence ID" value="NZ_AP018050.1"/>
</dbReference>
<dbReference type="AlphaFoldDB" id="A0A250KKW7"/>
<dbReference type="EMBL" id="AP018050">
    <property type="protein sequence ID" value="BBA29675.1"/>
    <property type="molecule type" value="Genomic_DNA"/>
</dbReference>
<dbReference type="Proteomes" id="UP000267517">
    <property type="component" value="Chromosome II"/>
</dbReference>
<sequence length="135" mass="15874">MSSNDFSVDQKIFIGEYIVLSSGSLIIPSSNNIEFKFDNLTFRFVFDTEKDENGDLTEGHFFINLEKDEESKVDFMKITMYNQNQSFFSSTKSMLQLATLNGKKLYLKFCIHSINIQSDKCKEDKIFYYTWFLEK</sequence>
<accession>A0A250KKW7</accession>
<organism evidence="1 2">
    <name type="scientific">Prevotella melaninogenica</name>
    <dbReference type="NCBI Taxonomy" id="28132"/>
    <lineage>
        <taxon>Bacteria</taxon>
        <taxon>Pseudomonadati</taxon>
        <taxon>Bacteroidota</taxon>
        <taxon>Bacteroidia</taxon>
        <taxon>Bacteroidales</taxon>
        <taxon>Prevotellaceae</taxon>
        <taxon>Prevotella</taxon>
    </lineage>
</organism>
<evidence type="ECO:0000313" key="1">
    <source>
        <dbReference type="EMBL" id="BBA29675.1"/>
    </source>
</evidence>
<dbReference type="InterPro" id="IPR049197">
    <property type="entry name" value="DUF6864"/>
</dbReference>